<evidence type="ECO:0000259" key="2">
    <source>
        <dbReference type="Pfam" id="PF04773"/>
    </source>
</evidence>
<accession>A0A6L5HSL9</accession>
<dbReference type="Gene3D" id="2.60.120.1440">
    <property type="match status" value="1"/>
</dbReference>
<dbReference type="InterPro" id="IPR006860">
    <property type="entry name" value="FecR"/>
</dbReference>
<protein>
    <submittedName>
        <fullName evidence="3">DUF4974 domain-containing protein</fullName>
    </submittedName>
</protein>
<dbReference type="Proteomes" id="UP000478064">
    <property type="component" value="Unassembled WGS sequence"/>
</dbReference>
<dbReference type="PANTHER" id="PTHR30273">
    <property type="entry name" value="PERIPLASMIC SIGNAL SENSOR AND SIGMA FACTOR ACTIVATOR FECR-RELATED"/>
    <property type="match status" value="1"/>
</dbReference>
<evidence type="ECO:0000313" key="4">
    <source>
        <dbReference type="Proteomes" id="UP000478064"/>
    </source>
</evidence>
<feature type="domain" description="FecR protein" evidence="2">
    <location>
        <begin position="122"/>
        <end position="214"/>
    </location>
</feature>
<keyword evidence="1" id="KW-0472">Membrane</keyword>
<reference evidence="3 4" key="1">
    <citation type="submission" date="2019-10" db="EMBL/GenBank/DDBJ databases">
        <title>Evaluation of single-gene subtyping targets for Pseudomonas.</title>
        <authorList>
            <person name="Reichler S.J."/>
            <person name="Orsi R.H."/>
            <person name="Wiedmann M."/>
            <person name="Martin N.H."/>
            <person name="Murphy S.I."/>
        </authorList>
    </citation>
    <scope>NUCLEOTIDE SEQUENCE [LARGE SCALE GENOMIC DNA]</scope>
    <source>
        <strain evidence="3 4">FSL R10-1637</strain>
    </source>
</reference>
<dbReference type="Gene3D" id="3.55.50.30">
    <property type="match status" value="1"/>
</dbReference>
<sequence>MNLPLNDSDYVNRLLARSRCGDPQREADARLELEQWVAVSDDNRRCYEAQRQTVIALDASLDSLRQRYPRHLAPASAAQAPALATRNPRRGWAWPTWSSALVLLLGVGLTLWWVNPVLSQGEYVTGLGEHREVYLSDGSRVQLNTNTHLDFVRRLRSREVQLVQGEALFEVTHQANIPFEVTSLDTRVRVLGTVFNVRQWQEGNQVTVLEGRVQVTPDHEADALQITRGQQLRTRHGLFVDGIRDVDATQAVSWRDGRLVFSGETLAEAVAELQRYRSGRIRIHDSKLGALRISGSFSLAKPDELLHLLPELFALNLVINPDQSVDIRAR</sequence>
<evidence type="ECO:0000256" key="1">
    <source>
        <dbReference type="SAM" id="Phobius"/>
    </source>
</evidence>
<dbReference type="AlphaFoldDB" id="A0A6L5HSL9"/>
<organism evidence="3 4">
    <name type="scientific">Pseudomonas helleri</name>
    <dbReference type="NCBI Taxonomy" id="1608996"/>
    <lineage>
        <taxon>Bacteria</taxon>
        <taxon>Pseudomonadati</taxon>
        <taxon>Pseudomonadota</taxon>
        <taxon>Gammaproteobacteria</taxon>
        <taxon>Pseudomonadales</taxon>
        <taxon>Pseudomonadaceae</taxon>
        <taxon>Pseudomonas</taxon>
    </lineage>
</organism>
<comment type="caution">
    <text evidence="3">The sequence shown here is derived from an EMBL/GenBank/DDBJ whole genome shotgun (WGS) entry which is preliminary data.</text>
</comment>
<proteinExistence type="predicted"/>
<gene>
    <name evidence="3" type="ORF">GHO27_11740</name>
</gene>
<evidence type="ECO:0000313" key="3">
    <source>
        <dbReference type="EMBL" id="MQU06366.1"/>
    </source>
</evidence>
<dbReference type="GO" id="GO:0016989">
    <property type="term" value="F:sigma factor antagonist activity"/>
    <property type="evidence" value="ECO:0007669"/>
    <property type="project" value="TreeGrafter"/>
</dbReference>
<dbReference type="EMBL" id="WIVU01000019">
    <property type="protein sequence ID" value="MQU06366.1"/>
    <property type="molecule type" value="Genomic_DNA"/>
</dbReference>
<keyword evidence="1" id="KW-1133">Transmembrane helix</keyword>
<feature type="transmembrane region" description="Helical" evidence="1">
    <location>
        <begin position="92"/>
        <end position="114"/>
    </location>
</feature>
<keyword evidence="1" id="KW-0812">Transmembrane</keyword>
<dbReference type="Pfam" id="PF04773">
    <property type="entry name" value="FecR"/>
    <property type="match status" value="1"/>
</dbReference>
<dbReference type="PANTHER" id="PTHR30273:SF2">
    <property type="entry name" value="PROTEIN FECR"/>
    <property type="match status" value="1"/>
</dbReference>
<dbReference type="InterPro" id="IPR012373">
    <property type="entry name" value="Ferrdict_sens_TM"/>
</dbReference>
<name>A0A6L5HSL9_9PSED</name>
<dbReference type="PIRSF" id="PIRSF018266">
    <property type="entry name" value="FecR"/>
    <property type="match status" value="1"/>
</dbReference>